<keyword evidence="4" id="KW-1185">Reference proteome</keyword>
<sequence>MKHAAWLLLVGALLLGGCQQPAKPAASPSTSTSTVRKAPAKRAQAKKAAAKKSSAAAKTPVAATIVSQLHQSGHQSLVYAPLGDSLSVGLFADSRQSRFTSLFAASLGQAVGKPVTEKGVAVVGKTAANLGVPSIATIVSQQPDIVTIEFGTNDAVGGASDTVLTAFRQDLVTIVNQLQQQTHAQLILMTTWSPANGQYIASDQAFDTQIKAVGRQYRVPVADLRTIWQGNASVTGPAGQTLPDFAQWGTRDTFHPNQRGHQAIADLLMKIVRQPQ</sequence>
<dbReference type="InterPro" id="IPR051532">
    <property type="entry name" value="Ester_Hydrolysis_Enzymes"/>
</dbReference>
<gene>
    <name evidence="3" type="primary">tesA</name>
    <name evidence="3" type="ORF">L248_2722</name>
</gene>
<evidence type="ECO:0000256" key="1">
    <source>
        <dbReference type="SAM" id="SignalP"/>
    </source>
</evidence>
<dbReference type="Gene3D" id="3.40.50.1110">
    <property type="entry name" value="SGNH hydrolase"/>
    <property type="match status" value="1"/>
</dbReference>
<dbReference type="Proteomes" id="UP000030647">
    <property type="component" value="Unassembled WGS sequence"/>
</dbReference>
<dbReference type="OrthoDB" id="26855at2"/>
<dbReference type="EMBL" id="KI271587">
    <property type="protein sequence ID" value="ERL65323.1"/>
    <property type="molecule type" value="Genomic_DNA"/>
</dbReference>
<dbReference type="STRING" id="1231336.L248_2722"/>
<evidence type="ECO:0000313" key="4">
    <source>
        <dbReference type="Proteomes" id="UP000030647"/>
    </source>
</evidence>
<feature type="signal peptide" evidence="1">
    <location>
        <begin position="1"/>
        <end position="22"/>
    </location>
</feature>
<protein>
    <submittedName>
        <fullName evidence="3">Acyl-CoA thioesterase I</fullName>
    </submittedName>
</protein>
<dbReference type="HOGENOM" id="CLU_1060857_0_0_9"/>
<dbReference type="InterPro" id="IPR036514">
    <property type="entry name" value="SGNH_hydro_sf"/>
</dbReference>
<dbReference type="PROSITE" id="PS51257">
    <property type="entry name" value="PROKAR_LIPOPROTEIN"/>
    <property type="match status" value="1"/>
</dbReference>
<dbReference type="InterPro" id="IPR013830">
    <property type="entry name" value="SGNH_hydro"/>
</dbReference>
<evidence type="ECO:0000313" key="3">
    <source>
        <dbReference type="EMBL" id="ERL65323.1"/>
    </source>
</evidence>
<accession>U4TTX9</accession>
<proteinExistence type="predicted"/>
<dbReference type="PANTHER" id="PTHR30383:SF5">
    <property type="entry name" value="SGNH HYDROLASE-TYPE ESTERASE DOMAIN-CONTAINING PROTEIN"/>
    <property type="match status" value="1"/>
</dbReference>
<feature type="chain" id="PRO_5039507335" evidence="1">
    <location>
        <begin position="23"/>
        <end position="276"/>
    </location>
</feature>
<feature type="domain" description="SGNH hydrolase-type esterase" evidence="2">
    <location>
        <begin position="82"/>
        <end position="263"/>
    </location>
</feature>
<evidence type="ECO:0000259" key="2">
    <source>
        <dbReference type="Pfam" id="PF13472"/>
    </source>
</evidence>
<name>U4TTX9_9LACO</name>
<keyword evidence="1" id="KW-0732">Signal</keyword>
<dbReference type="Pfam" id="PF13472">
    <property type="entry name" value="Lipase_GDSL_2"/>
    <property type="match status" value="1"/>
</dbReference>
<reference evidence="4" key="1">
    <citation type="journal article" date="2013" name="Genome Announc.">
        <title>Whole-Genome Sequencing of Lactobacillus shenzhenensis Strain LY-73T.</title>
        <authorList>
            <person name="Lin Z."/>
            <person name="Liu Z."/>
            <person name="Yang R."/>
            <person name="Zou Y."/>
            <person name="Wan D."/>
            <person name="Chen J."/>
            <person name="Guo M."/>
            <person name="Zhao J."/>
            <person name="Fang C."/>
            <person name="Yang R."/>
            <person name="Liu F."/>
        </authorList>
    </citation>
    <scope>NUCLEOTIDE SEQUENCE [LARGE SCALE GENOMIC DNA]</scope>
    <source>
        <strain evidence="4">LY-73</strain>
    </source>
</reference>
<dbReference type="GO" id="GO:0004622">
    <property type="term" value="F:phosphatidylcholine lysophospholipase activity"/>
    <property type="evidence" value="ECO:0007669"/>
    <property type="project" value="TreeGrafter"/>
</dbReference>
<dbReference type="PANTHER" id="PTHR30383">
    <property type="entry name" value="THIOESTERASE 1/PROTEASE 1/LYSOPHOSPHOLIPASE L1"/>
    <property type="match status" value="1"/>
</dbReference>
<dbReference type="AlphaFoldDB" id="U4TTX9"/>
<dbReference type="SUPFAM" id="SSF52266">
    <property type="entry name" value="SGNH hydrolase"/>
    <property type="match status" value="1"/>
</dbReference>
<dbReference type="eggNOG" id="COG2755">
    <property type="taxonomic scope" value="Bacteria"/>
</dbReference>
<dbReference type="CDD" id="cd00229">
    <property type="entry name" value="SGNH_hydrolase"/>
    <property type="match status" value="1"/>
</dbReference>
<dbReference type="RefSeq" id="WP_022529309.1">
    <property type="nucleotide sequence ID" value="NZ_KI271587.1"/>
</dbReference>
<organism evidence="3 4">
    <name type="scientific">Schleiferilactobacillus shenzhenensis LY-73</name>
    <dbReference type="NCBI Taxonomy" id="1231336"/>
    <lineage>
        <taxon>Bacteria</taxon>
        <taxon>Bacillati</taxon>
        <taxon>Bacillota</taxon>
        <taxon>Bacilli</taxon>
        <taxon>Lactobacillales</taxon>
        <taxon>Lactobacillaceae</taxon>
        <taxon>Schleiferilactobacillus</taxon>
    </lineage>
</organism>